<dbReference type="InterPro" id="IPR001078">
    <property type="entry name" value="2-oxoacid_DH_actylTfrase"/>
</dbReference>
<dbReference type="PANTHER" id="PTHR43178:SF5">
    <property type="entry name" value="LIPOAMIDE ACYLTRANSFERASE COMPONENT OF BRANCHED-CHAIN ALPHA-KETO ACID DEHYDROGENASE COMPLEX, MITOCHONDRIAL"/>
    <property type="match status" value="1"/>
</dbReference>
<evidence type="ECO:0000256" key="5">
    <source>
        <dbReference type="ARBA" id="ARBA00023315"/>
    </source>
</evidence>
<dbReference type="Gene3D" id="2.40.50.100">
    <property type="match status" value="1"/>
</dbReference>
<dbReference type="InterPro" id="IPR003016">
    <property type="entry name" value="2-oxoA_DH_lipoyl-BS"/>
</dbReference>
<protein>
    <recommendedName>
        <fullName evidence="6">Dihydrolipoamide acetyltransferase component of pyruvate dehydrogenase complex</fullName>
        <ecNumber evidence="6">2.3.1.-</ecNumber>
    </recommendedName>
</protein>
<evidence type="ECO:0000256" key="4">
    <source>
        <dbReference type="ARBA" id="ARBA00022823"/>
    </source>
</evidence>
<evidence type="ECO:0000256" key="3">
    <source>
        <dbReference type="ARBA" id="ARBA00022679"/>
    </source>
</evidence>
<organism evidence="9 10">
    <name type="scientific">Dactylosporangium salmoneum</name>
    <dbReference type="NCBI Taxonomy" id="53361"/>
    <lineage>
        <taxon>Bacteria</taxon>
        <taxon>Bacillati</taxon>
        <taxon>Actinomycetota</taxon>
        <taxon>Actinomycetes</taxon>
        <taxon>Micromonosporales</taxon>
        <taxon>Micromonosporaceae</taxon>
        <taxon>Dactylosporangium</taxon>
    </lineage>
</organism>
<proteinExistence type="inferred from homology"/>
<sequence>MTGADLRVPKLNTNDESYVLLEWLVDDGEQVRRDDPVASVETSKAVEELVSPGDGVLRRLLPAGASCAAGDLIGRVRPDGDPGPAPAPPEVAAAAGGGSTVVITAPAQALIDELGLDPALVASLGVPVVRRADILALAGPTPARHALSPRQQAIGRTVALSHATIPAAYSVVKVEVDAALAAAGRLTRQLRRLVGLPDLLVAAVARQHAAFPLFFARLVDERTAEPAARPNVGVTFDLGAGLHIPVVPDAATLPVAQIAERLTEYRRLAGQGAFREEQLAGANIVLTLHHDGGIVLAVPMIFPGQVCALALAAPQRELVLDEAGAVQARTVAQIGLAYDHRLVNGRDAALFLHAIRDCLEAPADHLLDRDA</sequence>
<reference evidence="10" key="1">
    <citation type="journal article" date="2019" name="Int. J. Syst. Evol. Microbiol.">
        <title>The Global Catalogue of Microorganisms (GCM) 10K type strain sequencing project: providing services to taxonomists for standard genome sequencing and annotation.</title>
        <authorList>
            <consortium name="The Broad Institute Genomics Platform"/>
            <consortium name="The Broad Institute Genome Sequencing Center for Infectious Disease"/>
            <person name="Wu L."/>
            <person name="Ma J."/>
        </authorList>
    </citation>
    <scope>NUCLEOTIDE SEQUENCE [LARGE SCALE GENOMIC DNA]</scope>
    <source>
        <strain evidence="10">JCM 3272</strain>
    </source>
</reference>
<dbReference type="SUPFAM" id="SSF51230">
    <property type="entry name" value="Single hybrid motif"/>
    <property type="match status" value="1"/>
</dbReference>
<dbReference type="InterPro" id="IPR050743">
    <property type="entry name" value="2-oxoacid_DH_E2_comp"/>
</dbReference>
<dbReference type="InterPro" id="IPR023213">
    <property type="entry name" value="CAT-like_dom_sf"/>
</dbReference>
<dbReference type="CDD" id="cd06849">
    <property type="entry name" value="lipoyl_domain"/>
    <property type="match status" value="1"/>
</dbReference>
<dbReference type="InterPro" id="IPR011053">
    <property type="entry name" value="Single_hybrid_motif"/>
</dbReference>
<dbReference type="Pfam" id="PF00364">
    <property type="entry name" value="Biotin_lipoyl"/>
    <property type="match status" value="1"/>
</dbReference>
<dbReference type="Pfam" id="PF00198">
    <property type="entry name" value="2-oxoacid_dh"/>
    <property type="match status" value="1"/>
</dbReference>
<dbReference type="PROSITE" id="PS00189">
    <property type="entry name" value="LIPOYL"/>
    <property type="match status" value="1"/>
</dbReference>
<dbReference type="SUPFAM" id="SSF52777">
    <property type="entry name" value="CoA-dependent acyltransferases"/>
    <property type="match status" value="1"/>
</dbReference>
<name>A0ABP5V744_9ACTN</name>
<evidence type="ECO:0000256" key="6">
    <source>
        <dbReference type="RuleBase" id="RU003423"/>
    </source>
</evidence>
<dbReference type="Gene3D" id="3.30.559.10">
    <property type="entry name" value="Chloramphenicol acetyltransferase-like domain"/>
    <property type="match status" value="1"/>
</dbReference>
<comment type="similarity">
    <text evidence="2 6">Belongs to the 2-oxoacid dehydrogenase family.</text>
</comment>
<evidence type="ECO:0000256" key="1">
    <source>
        <dbReference type="ARBA" id="ARBA00001938"/>
    </source>
</evidence>
<keyword evidence="3 6" id="KW-0808">Transferase</keyword>
<keyword evidence="4 6" id="KW-0450">Lipoyl</keyword>
<dbReference type="EC" id="2.3.1.-" evidence="6"/>
<evidence type="ECO:0000256" key="2">
    <source>
        <dbReference type="ARBA" id="ARBA00007317"/>
    </source>
</evidence>
<evidence type="ECO:0000313" key="9">
    <source>
        <dbReference type="EMBL" id="GAA2393623.1"/>
    </source>
</evidence>
<feature type="domain" description="Lipoyl-binding" evidence="8">
    <location>
        <begin position="6"/>
        <end position="74"/>
    </location>
</feature>
<dbReference type="Proteomes" id="UP001501444">
    <property type="component" value="Unassembled WGS sequence"/>
</dbReference>
<feature type="domain" description="2-oxoacid dehydrogenase acyltransferase catalytic" evidence="7">
    <location>
        <begin position="143"/>
        <end position="366"/>
    </location>
</feature>
<dbReference type="EMBL" id="BAAARV010000136">
    <property type="protein sequence ID" value="GAA2393623.1"/>
    <property type="molecule type" value="Genomic_DNA"/>
</dbReference>
<evidence type="ECO:0000313" key="10">
    <source>
        <dbReference type="Proteomes" id="UP001501444"/>
    </source>
</evidence>
<dbReference type="InterPro" id="IPR000089">
    <property type="entry name" value="Biotin_lipoyl"/>
</dbReference>
<keyword evidence="5 6" id="KW-0012">Acyltransferase</keyword>
<comment type="caution">
    <text evidence="9">The sequence shown here is derived from an EMBL/GenBank/DDBJ whole genome shotgun (WGS) entry which is preliminary data.</text>
</comment>
<evidence type="ECO:0000259" key="7">
    <source>
        <dbReference type="Pfam" id="PF00198"/>
    </source>
</evidence>
<keyword evidence="10" id="KW-1185">Reference proteome</keyword>
<dbReference type="PANTHER" id="PTHR43178">
    <property type="entry name" value="DIHYDROLIPOAMIDE ACETYLTRANSFERASE COMPONENT OF PYRUVATE DEHYDROGENASE COMPLEX"/>
    <property type="match status" value="1"/>
</dbReference>
<evidence type="ECO:0000259" key="8">
    <source>
        <dbReference type="Pfam" id="PF00364"/>
    </source>
</evidence>
<dbReference type="RefSeq" id="WP_344620471.1">
    <property type="nucleotide sequence ID" value="NZ_BAAARV010000136.1"/>
</dbReference>
<gene>
    <name evidence="9" type="ORF">GCM10010170_106850</name>
</gene>
<accession>A0ABP5V744</accession>
<comment type="cofactor">
    <cofactor evidence="1 6">
        <name>(R)-lipoate</name>
        <dbReference type="ChEBI" id="CHEBI:83088"/>
    </cofactor>
</comment>